<reference evidence="2 3" key="1">
    <citation type="journal article" date="2019" name="Int. J. Syst. Evol. Microbiol.">
        <title>The Global Catalogue of Microorganisms (GCM) 10K type strain sequencing project: providing services to taxonomists for standard genome sequencing and annotation.</title>
        <authorList>
            <consortium name="The Broad Institute Genomics Platform"/>
            <consortium name="The Broad Institute Genome Sequencing Center for Infectious Disease"/>
            <person name="Wu L."/>
            <person name="Ma J."/>
        </authorList>
    </citation>
    <scope>NUCLEOTIDE SEQUENCE [LARGE SCALE GENOMIC DNA]</scope>
    <source>
        <strain evidence="2 3">JCM 15900</strain>
    </source>
</reference>
<dbReference type="Gene3D" id="3.90.76.10">
    <property type="entry name" value="Dipeptide-binding Protein, Domain 1"/>
    <property type="match status" value="1"/>
</dbReference>
<dbReference type="SUPFAM" id="SSF53850">
    <property type="entry name" value="Periplasmic binding protein-like II"/>
    <property type="match status" value="1"/>
</dbReference>
<protein>
    <submittedName>
        <fullName evidence="2">ABC transporter substrate-binding protein</fullName>
    </submittedName>
</protein>
<organism evidence="2 3">
    <name type="scientific">Brevibacterium salitolerans</name>
    <dbReference type="NCBI Taxonomy" id="1403566"/>
    <lineage>
        <taxon>Bacteria</taxon>
        <taxon>Bacillati</taxon>
        <taxon>Actinomycetota</taxon>
        <taxon>Actinomycetes</taxon>
        <taxon>Micrococcales</taxon>
        <taxon>Brevibacteriaceae</taxon>
        <taxon>Brevibacterium</taxon>
    </lineage>
</organism>
<name>A0ABN2X0U1_9MICO</name>
<comment type="caution">
    <text evidence="2">The sequence shown here is derived from an EMBL/GenBank/DDBJ whole genome shotgun (WGS) entry which is preliminary data.</text>
</comment>
<feature type="domain" description="Solute-binding protein family 5" evidence="1">
    <location>
        <begin position="85"/>
        <end position="434"/>
    </location>
</feature>
<dbReference type="EMBL" id="BAAAPZ010000012">
    <property type="protein sequence ID" value="GAA2102421.1"/>
    <property type="molecule type" value="Genomic_DNA"/>
</dbReference>
<dbReference type="PANTHER" id="PTHR30290">
    <property type="entry name" value="PERIPLASMIC BINDING COMPONENT OF ABC TRANSPORTER"/>
    <property type="match status" value="1"/>
</dbReference>
<dbReference type="Gene3D" id="3.40.190.10">
    <property type="entry name" value="Periplasmic binding protein-like II"/>
    <property type="match status" value="1"/>
</dbReference>
<sequence length="524" mass="57230">MLGVAGAGSVALASALAGCRNAASYPESWEDVSAGGGEPNRGGVLRYGLSTEPVNFEPHVSSGAASDVIRQMTYNGLLRYDADGEIVPDLAREHEWANATTYRVRIRPDVRFHDGSTMTADDVVFSMRRIMDPDVSSTAASLFRAVESVDRSGGDTVTFTLGEPDTTFPFALADPCANIISRDWAESGADPLLEVMGTGPFRFVERVPGVSILLERFEDYFVPELPYLNAIEFTPMEDDYARVTALRTATVDMIDYIPSTHVGVIENNPSLEVYSDSTFGFGILGFVTTQPPFDDKRVRQAVAYSIDREAALETAYLGQGAPITGGLVPEGIASYASELAGTVTYDPERAAALLRKAGREELDLSMITTSSYSVIARPAEAMLPSLRASVVNPSLDRQEWLSFQETVEAKTYPSFAWGTSLKFGHPGALSEIVGAGSRWANFLDFDDGRTNELLSEARRTADPGLSDELFLEAERRVLDEMPLTYTLRRIQGEAAYTYVRGFSHPPKGAWTQVSLRGVWLEENR</sequence>
<evidence type="ECO:0000259" key="1">
    <source>
        <dbReference type="Pfam" id="PF00496"/>
    </source>
</evidence>
<dbReference type="Pfam" id="PF00496">
    <property type="entry name" value="SBP_bac_5"/>
    <property type="match status" value="1"/>
</dbReference>
<dbReference type="InterPro" id="IPR039424">
    <property type="entry name" value="SBP_5"/>
</dbReference>
<proteinExistence type="predicted"/>
<dbReference type="Gene3D" id="3.10.105.10">
    <property type="entry name" value="Dipeptide-binding Protein, Domain 3"/>
    <property type="match status" value="1"/>
</dbReference>
<accession>A0ABN2X0U1</accession>
<dbReference type="InterPro" id="IPR030678">
    <property type="entry name" value="Peptide/Ni-bd"/>
</dbReference>
<evidence type="ECO:0000313" key="3">
    <source>
        <dbReference type="Proteomes" id="UP001500984"/>
    </source>
</evidence>
<dbReference type="PIRSF" id="PIRSF002741">
    <property type="entry name" value="MppA"/>
    <property type="match status" value="1"/>
</dbReference>
<evidence type="ECO:0000313" key="2">
    <source>
        <dbReference type="EMBL" id="GAA2102421.1"/>
    </source>
</evidence>
<keyword evidence="3" id="KW-1185">Reference proteome</keyword>
<dbReference type="Proteomes" id="UP001500984">
    <property type="component" value="Unassembled WGS sequence"/>
</dbReference>
<dbReference type="InterPro" id="IPR000914">
    <property type="entry name" value="SBP_5_dom"/>
</dbReference>
<gene>
    <name evidence="2" type="ORF">GCM10009823_25930</name>
</gene>